<dbReference type="OrthoDB" id="5572494at2"/>
<proteinExistence type="predicted"/>
<keyword evidence="4" id="KW-1185">Reference proteome</keyword>
<dbReference type="AlphaFoldDB" id="A0A126T5Y7"/>
<organism evidence="3 4">
    <name type="scientific">Methylomonas denitrificans</name>
    <dbReference type="NCBI Taxonomy" id="1538553"/>
    <lineage>
        <taxon>Bacteria</taxon>
        <taxon>Pseudomonadati</taxon>
        <taxon>Pseudomonadota</taxon>
        <taxon>Gammaproteobacteria</taxon>
        <taxon>Methylococcales</taxon>
        <taxon>Methylococcaceae</taxon>
        <taxon>Methylomonas</taxon>
    </lineage>
</organism>
<keyword evidence="2" id="KW-0732">Signal</keyword>
<keyword evidence="1" id="KW-0472">Membrane</keyword>
<evidence type="ECO:0000313" key="4">
    <source>
        <dbReference type="Proteomes" id="UP000030512"/>
    </source>
</evidence>
<dbReference type="EMBL" id="CP014476">
    <property type="protein sequence ID" value="AMK77503.1"/>
    <property type="molecule type" value="Genomic_DNA"/>
</dbReference>
<keyword evidence="1" id="KW-0812">Transmembrane</keyword>
<dbReference type="KEGG" id="mdn:JT25_013595"/>
<dbReference type="Proteomes" id="UP000030512">
    <property type="component" value="Chromosome"/>
</dbReference>
<evidence type="ECO:0000256" key="2">
    <source>
        <dbReference type="SAM" id="SignalP"/>
    </source>
</evidence>
<protein>
    <recommendedName>
        <fullName evidence="5">PEP-CTERM protein-sorting domain-containing protein</fullName>
    </recommendedName>
</protein>
<keyword evidence="1" id="KW-1133">Transmembrane helix</keyword>
<name>A0A126T5Y7_9GAMM</name>
<evidence type="ECO:0008006" key="5">
    <source>
        <dbReference type="Google" id="ProtNLM"/>
    </source>
</evidence>
<accession>A0A126T5Y7</accession>
<dbReference type="RefSeq" id="WP_036273158.1">
    <property type="nucleotide sequence ID" value="NZ_CP014476.1"/>
</dbReference>
<sequence length="209" mass="22358">MLSKKIYPLILIAAAFNTQAATINFDSLLPFNNYDPIPIGYGSTPDVTVSYSSLNLNGSEAYSDVLLWNAGYADLNTAAFAHTSGLLLSIKLTAVNPNQSITLNSFDVAAYPTGAVNSTLTATDFRVVDGNDFSNILVNYGPYEVSRFATQTFSPNLTAHSLNIILGTDWNNGINNINFNVAAVPLPGAVWLFGTALAGLGLTRKTRKI</sequence>
<feature type="chain" id="PRO_5007797777" description="PEP-CTERM protein-sorting domain-containing protein" evidence="2">
    <location>
        <begin position="21"/>
        <end position="209"/>
    </location>
</feature>
<reference evidence="3 4" key="1">
    <citation type="journal article" date="2015" name="Environ. Microbiol.">
        <title>Methane oxidation coupled to nitrate reduction under hypoxia by the Gammaproteobacterium Methylomonas denitrificans, sp. nov. type strain FJG1.</title>
        <authorList>
            <person name="Kits K.D."/>
            <person name="Klotz M.G."/>
            <person name="Stein L.Y."/>
        </authorList>
    </citation>
    <scope>NUCLEOTIDE SEQUENCE [LARGE SCALE GENOMIC DNA]</scope>
    <source>
        <strain evidence="3 4">FJG1</strain>
    </source>
</reference>
<gene>
    <name evidence="3" type="ORF">JT25_013595</name>
</gene>
<feature type="signal peptide" evidence="2">
    <location>
        <begin position="1"/>
        <end position="20"/>
    </location>
</feature>
<evidence type="ECO:0000313" key="3">
    <source>
        <dbReference type="EMBL" id="AMK77503.1"/>
    </source>
</evidence>
<feature type="transmembrane region" description="Helical" evidence="1">
    <location>
        <begin position="182"/>
        <end position="203"/>
    </location>
</feature>
<evidence type="ECO:0000256" key="1">
    <source>
        <dbReference type="SAM" id="Phobius"/>
    </source>
</evidence>
<dbReference type="STRING" id="1538553.JT25_013595"/>